<evidence type="ECO:0000313" key="2">
    <source>
        <dbReference type="Proteomes" id="UP000302738"/>
    </source>
</evidence>
<accession>A0A4P8MVN6</accession>
<organism evidence="1 2">
    <name type="scientific">Rheinheimera phage vB_RspM_Barba2A</name>
    <dbReference type="NCBI Taxonomy" id="2565679"/>
    <lineage>
        <taxon>Viruses</taxon>
        <taxon>Duplodnaviria</taxon>
        <taxon>Heunggongvirae</taxon>
        <taxon>Uroviricota</taxon>
        <taxon>Caudoviricetes</taxon>
        <taxon>Barbavirus</taxon>
        <taxon>Barbavirus barba18A</taxon>
    </lineage>
</organism>
<protein>
    <submittedName>
        <fullName evidence="1">Metallo-dependent phosphatase</fullName>
    </submittedName>
</protein>
<proteinExistence type="predicted"/>
<name>A0A4P8MVN6_9CAUD</name>
<dbReference type="Proteomes" id="UP000302738">
    <property type="component" value="Segment"/>
</dbReference>
<sequence length="403" mass="44703">MSDWHSKALELSAQGYSGRKIANMLGRSKSQVNHIINTMKAVPVVQIDDESEYDKDLDTLANNPDFSVSNLAKRLRSAQKANTQLRRVQRELFDSEVDTEVFFTQLQEVIDGFSYQPFAYGSVIANIAPSKGVGTVEILFSDMQIGKLCADYNTDVARERMKKFSSGVLEIIENSQYKIERIILASLGDIVEDNMKHGVGSAAACDTGLAEQMADAIGLIWQELIVPLASINVRTDVMCIAGNHGSSQHKGMDVFKAGRSSYDYPIYRALQMLSEAAGLTNVNFIIPEGVFGYLNVYGNYVIYEHGYFNQATEKGMNDQMKKRGQQIKKHVEYYRQGDKHNVQAFDCGKIVLNGAFFGNDSNATEYAGVLGFSAIPAQVVMVHSPDEKVGRNTVKEFHTIQLA</sequence>
<evidence type="ECO:0000313" key="1">
    <source>
        <dbReference type="EMBL" id="QCQ58131.1"/>
    </source>
</evidence>
<reference evidence="1 2" key="1">
    <citation type="submission" date="2019-03" db="EMBL/GenBank/DDBJ databases">
        <title>Genomic and seasonal variations among aquatic phages infecting the Baltic Sea Gammaproteobacteria Rheinheimera sp. bal341.</title>
        <authorList>
            <person name="Nilsson E."/>
            <person name="Li K."/>
            <person name="Fridlund J."/>
            <person name="Sulcius S."/>
            <person name="Bunse C."/>
            <person name="Karlsson C.M.G."/>
            <person name="Lindh M."/>
            <person name="Lundin D."/>
            <person name="Pinhassi J."/>
            <person name="Holmfeldt K."/>
        </authorList>
    </citation>
    <scope>NUCLEOTIDE SEQUENCE [LARGE SCALE GENOMIC DNA]</scope>
</reference>
<dbReference type="EMBL" id="MK719703">
    <property type="protein sequence ID" value="QCQ58131.1"/>
    <property type="molecule type" value="Genomic_DNA"/>
</dbReference>
<gene>
    <name evidence="1" type="ORF">Barba2A_gp008</name>
</gene>